<proteinExistence type="predicted"/>
<name>A0ACC2V4Z9_9TREE</name>
<evidence type="ECO:0000313" key="1">
    <source>
        <dbReference type="EMBL" id="KAJ9094264.1"/>
    </source>
</evidence>
<reference evidence="1" key="1">
    <citation type="submission" date="2023-04" db="EMBL/GenBank/DDBJ databases">
        <title>Draft Genome sequencing of Naganishia species isolated from polar environments using Oxford Nanopore Technology.</title>
        <authorList>
            <person name="Leo P."/>
            <person name="Venkateswaran K."/>
        </authorList>
    </citation>
    <scope>NUCLEOTIDE SEQUENCE</scope>
    <source>
        <strain evidence="1">MNA-CCFEE 5423</strain>
    </source>
</reference>
<dbReference type="Proteomes" id="UP001227268">
    <property type="component" value="Unassembled WGS sequence"/>
</dbReference>
<comment type="caution">
    <text evidence="1">The sequence shown here is derived from an EMBL/GenBank/DDBJ whole genome shotgun (WGS) entry which is preliminary data.</text>
</comment>
<organism evidence="1 2">
    <name type="scientific">Naganishia friedmannii</name>
    <dbReference type="NCBI Taxonomy" id="89922"/>
    <lineage>
        <taxon>Eukaryota</taxon>
        <taxon>Fungi</taxon>
        <taxon>Dikarya</taxon>
        <taxon>Basidiomycota</taxon>
        <taxon>Agaricomycotina</taxon>
        <taxon>Tremellomycetes</taxon>
        <taxon>Filobasidiales</taxon>
        <taxon>Filobasidiaceae</taxon>
        <taxon>Naganishia</taxon>
    </lineage>
</organism>
<keyword evidence="2" id="KW-1185">Reference proteome</keyword>
<accession>A0ACC2V4Z9</accession>
<dbReference type="EMBL" id="JASBWT010000026">
    <property type="protein sequence ID" value="KAJ9094264.1"/>
    <property type="molecule type" value="Genomic_DNA"/>
</dbReference>
<evidence type="ECO:0000313" key="2">
    <source>
        <dbReference type="Proteomes" id="UP001227268"/>
    </source>
</evidence>
<sequence length="763" mass="85538">MSTLVSGIARQTVALVARASNVTPCFPVATGYGVKRCRTRSNLGSVNGSNHLAPRPRGGVRAYVTQAIQAQPTDTQTTYAASLLTYFNQRRHVDVTPILKGLRVEENSLLQLVEEIRSARRRGRSRSPALETLHEKILRILDSLNALEGPVRTLALRDPTKTSHGAGLQQIRSTVHRAALKAFVEHSQGLPFARQLLQRMWEDAREHACVGKPDSDVLGMMVKRFRYAEENSLPWKLEADTTHGAAFQTFLAGVLSQLKDLREDIFTLIMDIHVDSGMSVDSLKDLLTRCMRFSQSEWNGRWTPAAFHTLMQAYRRDGDVRGCIDTYREFRETMRAAEGDDAWNRRNFSTASWPCEAVLTACVEAREAGIRRNRYRPNKDMPEVIWRDIQQDGVVPPPRLLAYLIKLAVQGKDLKAAHRLWGIFFPIPANSEKGHRLIATPDMDCYAQYFKLVRQQPAAGGNVVPLRPLVRQLLESRVTAGQKLSSIRSLWTQVLETSLSAPYYDLPLALWILGRFNNDSHKNANAAKPDDEDTAGDAAGLTIDALVIDVAAERLINYWKAKPRGTAWTRHVFGVEGLALYLERQTGGAGAGAGKGRRRMPLGVRKRDGRARGATGDDWDMMGRRLEELATGAVRVKREDAERQEDTVFLPLAKPFARWDNPTLENSNKIYQTKIFNSKDGGKHQTVSSPQALVLRRFQRGLIKMLELCVAAKPAMGRNRWIEQAREVLESRGQRVEVKEHGEDGMLVVRVAMAGVRRDLFGS</sequence>
<protein>
    <submittedName>
        <fullName evidence="1">Uncharacterized protein</fullName>
    </submittedName>
</protein>
<gene>
    <name evidence="1" type="ORF">QFC21_006090</name>
</gene>